<organism evidence="3 4">
    <name type="scientific">Trema orientale</name>
    <name type="common">Charcoal tree</name>
    <name type="synonym">Celtis orientalis</name>
    <dbReference type="NCBI Taxonomy" id="63057"/>
    <lineage>
        <taxon>Eukaryota</taxon>
        <taxon>Viridiplantae</taxon>
        <taxon>Streptophyta</taxon>
        <taxon>Embryophyta</taxon>
        <taxon>Tracheophyta</taxon>
        <taxon>Spermatophyta</taxon>
        <taxon>Magnoliopsida</taxon>
        <taxon>eudicotyledons</taxon>
        <taxon>Gunneridae</taxon>
        <taxon>Pentapetalae</taxon>
        <taxon>rosids</taxon>
        <taxon>fabids</taxon>
        <taxon>Rosales</taxon>
        <taxon>Cannabaceae</taxon>
        <taxon>Trema</taxon>
    </lineage>
</organism>
<dbReference type="GO" id="GO:0009451">
    <property type="term" value="P:RNA modification"/>
    <property type="evidence" value="ECO:0007669"/>
    <property type="project" value="InterPro"/>
</dbReference>
<dbReference type="AlphaFoldDB" id="A0A2P5FSR6"/>
<reference evidence="4" key="1">
    <citation type="submission" date="2016-06" db="EMBL/GenBank/DDBJ databases">
        <title>Parallel loss of symbiosis genes in relatives of nitrogen-fixing non-legume Parasponia.</title>
        <authorList>
            <person name="Van Velzen R."/>
            <person name="Holmer R."/>
            <person name="Bu F."/>
            <person name="Rutten L."/>
            <person name="Van Zeijl A."/>
            <person name="Liu W."/>
            <person name="Santuari L."/>
            <person name="Cao Q."/>
            <person name="Sharma T."/>
            <person name="Shen D."/>
            <person name="Roswanjaya Y."/>
            <person name="Wardhani T."/>
            <person name="Kalhor M.S."/>
            <person name="Jansen J."/>
            <person name="Van den Hoogen J."/>
            <person name="Gungor B."/>
            <person name="Hartog M."/>
            <person name="Hontelez J."/>
            <person name="Verver J."/>
            <person name="Yang W.-C."/>
            <person name="Schijlen E."/>
            <person name="Repin R."/>
            <person name="Schilthuizen M."/>
            <person name="Schranz E."/>
            <person name="Heidstra R."/>
            <person name="Miyata K."/>
            <person name="Fedorova E."/>
            <person name="Kohlen W."/>
            <person name="Bisseling T."/>
            <person name="Smit S."/>
            <person name="Geurts R."/>
        </authorList>
    </citation>
    <scope>NUCLEOTIDE SEQUENCE [LARGE SCALE GENOMIC DNA]</scope>
    <source>
        <strain evidence="4">cv. RG33-2</strain>
    </source>
</reference>
<evidence type="ECO:0000313" key="3">
    <source>
        <dbReference type="EMBL" id="POO00814.1"/>
    </source>
</evidence>
<keyword evidence="1" id="KW-0677">Repeat</keyword>
<dbReference type="NCBIfam" id="TIGR00756">
    <property type="entry name" value="PPR"/>
    <property type="match status" value="2"/>
</dbReference>
<evidence type="ECO:0000313" key="4">
    <source>
        <dbReference type="Proteomes" id="UP000237000"/>
    </source>
</evidence>
<feature type="repeat" description="PPR" evidence="2">
    <location>
        <begin position="342"/>
        <end position="372"/>
    </location>
</feature>
<evidence type="ECO:0000256" key="1">
    <source>
        <dbReference type="ARBA" id="ARBA00022737"/>
    </source>
</evidence>
<proteinExistence type="predicted"/>
<dbReference type="InterPro" id="IPR046960">
    <property type="entry name" value="PPR_At4g14850-like_plant"/>
</dbReference>
<dbReference type="Gene3D" id="1.25.40.10">
    <property type="entry name" value="Tetratricopeptide repeat domain"/>
    <property type="match status" value="3"/>
</dbReference>
<keyword evidence="4" id="KW-1185">Reference proteome</keyword>
<name>A0A2P5FSR6_TREOI</name>
<dbReference type="PANTHER" id="PTHR47926">
    <property type="entry name" value="PENTATRICOPEPTIDE REPEAT-CONTAINING PROTEIN"/>
    <property type="match status" value="1"/>
</dbReference>
<dbReference type="STRING" id="63057.A0A2P5FSR6"/>
<dbReference type="InterPro" id="IPR002885">
    <property type="entry name" value="PPR_rpt"/>
</dbReference>
<dbReference type="Pfam" id="PF01535">
    <property type="entry name" value="PPR"/>
    <property type="match status" value="5"/>
</dbReference>
<dbReference type="Pfam" id="PF20431">
    <property type="entry name" value="E_motif"/>
    <property type="match status" value="1"/>
</dbReference>
<dbReference type="Proteomes" id="UP000237000">
    <property type="component" value="Unassembled WGS sequence"/>
</dbReference>
<feature type="repeat" description="PPR" evidence="2">
    <location>
        <begin position="210"/>
        <end position="244"/>
    </location>
</feature>
<sequence>MARVSMRDLIRFRSSILTCPSRPLIHSHPLSSSTASEVSIETPKPSHRRQCFALLDQSQSLIQVSQIHARLISSGRFDSFWARKVLKFYWDFGHVDYTILIFRYIDFPGTYCINTVLKAYSLSASPNQAVIFYFEWLREGFYPNCHTFVPLVGSCAKMGCVESGRKCHAQAVKNGVDTVLQVQNSLVHMYACCGRVELAYEVFDEMSIRDLVSWNSLVDGYARLGYMDSAHRIFDLMPERNVISWNIITGGYLKGGIPGCVFKLFRRMVKTGMRGDNTTMVNVLTACGRSARLKEGRSVHGFVIRATLKSSLFIDAALIDMYSKCQRVKVASRVFDNMAEKNLVGWNAMILGHCIHGNPEDGINMYEKMVGKRRLRVGESNSCKSLRLDQGQGEMLPDAITFIGVLCACARARLLEEGRGYFHDLINIFRIKPNFAHYWCMANIFVSVGLIQAAEEIIRNIPQDIVDESSDSLIWANLLSLCRFEGDVSLGEQIAKSLIDREPQNLSYYKLMLNVYAVAGRWKDVARVKETVKGKIAGRMPGCNLVDLREIVHDLRVGEHWEEQKAESISLADLAQKLRPSNTRIQPPFS</sequence>
<dbReference type="OrthoDB" id="1868351at2759"/>
<dbReference type="FunCoup" id="A0A2P5FSR6">
    <property type="interactions" value="840"/>
</dbReference>
<protein>
    <submittedName>
        <fullName evidence="3">Tetratricopeptide-like helical domain containing protein</fullName>
    </submittedName>
</protein>
<accession>A0A2P5FSR6</accession>
<dbReference type="InParanoid" id="A0A2P5FSR6"/>
<dbReference type="EMBL" id="JXTC01000011">
    <property type="protein sequence ID" value="POO00814.1"/>
    <property type="molecule type" value="Genomic_DNA"/>
</dbReference>
<evidence type="ECO:0000256" key="2">
    <source>
        <dbReference type="PROSITE-ProRule" id="PRU00708"/>
    </source>
</evidence>
<dbReference type="InterPro" id="IPR011990">
    <property type="entry name" value="TPR-like_helical_dom_sf"/>
</dbReference>
<dbReference type="FunFam" id="1.25.40.10:FF:001237">
    <property type="entry name" value="Pentatricopeptide repeat-containing protein"/>
    <property type="match status" value="1"/>
</dbReference>
<dbReference type="PROSITE" id="PS51375">
    <property type="entry name" value="PPR"/>
    <property type="match status" value="2"/>
</dbReference>
<dbReference type="PANTHER" id="PTHR47926:SF365">
    <property type="entry name" value="DYW DOMAIN-CONTAINING PROTEIN"/>
    <property type="match status" value="1"/>
</dbReference>
<gene>
    <name evidence="3" type="ORF">TorRG33x02_034450</name>
</gene>
<dbReference type="GO" id="GO:0003723">
    <property type="term" value="F:RNA binding"/>
    <property type="evidence" value="ECO:0007669"/>
    <property type="project" value="InterPro"/>
</dbReference>
<dbReference type="InterPro" id="IPR046848">
    <property type="entry name" value="E_motif"/>
</dbReference>
<comment type="caution">
    <text evidence="3">The sequence shown here is derived from an EMBL/GenBank/DDBJ whole genome shotgun (WGS) entry which is preliminary data.</text>
</comment>